<evidence type="ECO:0000256" key="1">
    <source>
        <dbReference type="SAM" id="MobiDB-lite"/>
    </source>
</evidence>
<organism evidence="2 3">
    <name type="scientific">Teratosphaeria nubilosa</name>
    <dbReference type="NCBI Taxonomy" id="161662"/>
    <lineage>
        <taxon>Eukaryota</taxon>
        <taxon>Fungi</taxon>
        <taxon>Dikarya</taxon>
        <taxon>Ascomycota</taxon>
        <taxon>Pezizomycotina</taxon>
        <taxon>Dothideomycetes</taxon>
        <taxon>Dothideomycetidae</taxon>
        <taxon>Mycosphaerellales</taxon>
        <taxon>Teratosphaeriaceae</taxon>
        <taxon>Teratosphaeria</taxon>
    </lineage>
</organism>
<evidence type="ECO:0000313" key="2">
    <source>
        <dbReference type="EMBL" id="KAF2766373.1"/>
    </source>
</evidence>
<feature type="region of interest" description="Disordered" evidence="1">
    <location>
        <begin position="1"/>
        <end position="90"/>
    </location>
</feature>
<proteinExistence type="predicted"/>
<dbReference type="EMBL" id="ML995872">
    <property type="protein sequence ID" value="KAF2766373.1"/>
    <property type="molecule type" value="Genomic_DNA"/>
</dbReference>
<evidence type="ECO:0000313" key="3">
    <source>
        <dbReference type="Proteomes" id="UP000799436"/>
    </source>
</evidence>
<dbReference type="AlphaFoldDB" id="A0A6G1L0B7"/>
<feature type="compositionally biased region" description="Polar residues" evidence="1">
    <location>
        <begin position="1"/>
        <end position="15"/>
    </location>
</feature>
<accession>A0A6G1L0B7</accession>
<reference evidence="2" key="1">
    <citation type="journal article" date="2020" name="Stud. Mycol.">
        <title>101 Dothideomycetes genomes: a test case for predicting lifestyles and emergence of pathogens.</title>
        <authorList>
            <person name="Haridas S."/>
            <person name="Albert R."/>
            <person name="Binder M."/>
            <person name="Bloem J."/>
            <person name="Labutti K."/>
            <person name="Salamov A."/>
            <person name="Andreopoulos B."/>
            <person name="Baker S."/>
            <person name="Barry K."/>
            <person name="Bills G."/>
            <person name="Bluhm B."/>
            <person name="Cannon C."/>
            <person name="Castanera R."/>
            <person name="Culley D."/>
            <person name="Daum C."/>
            <person name="Ezra D."/>
            <person name="Gonzalez J."/>
            <person name="Henrissat B."/>
            <person name="Kuo A."/>
            <person name="Liang C."/>
            <person name="Lipzen A."/>
            <person name="Lutzoni F."/>
            <person name="Magnuson J."/>
            <person name="Mondo S."/>
            <person name="Nolan M."/>
            <person name="Ohm R."/>
            <person name="Pangilinan J."/>
            <person name="Park H.-J."/>
            <person name="Ramirez L."/>
            <person name="Alfaro M."/>
            <person name="Sun H."/>
            <person name="Tritt A."/>
            <person name="Yoshinaga Y."/>
            <person name="Zwiers L.-H."/>
            <person name="Turgeon B."/>
            <person name="Goodwin S."/>
            <person name="Spatafora J."/>
            <person name="Crous P."/>
            <person name="Grigoriev I."/>
        </authorList>
    </citation>
    <scope>NUCLEOTIDE SEQUENCE</scope>
    <source>
        <strain evidence="2">CBS 116005</strain>
    </source>
</reference>
<feature type="region of interest" description="Disordered" evidence="1">
    <location>
        <begin position="133"/>
        <end position="152"/>
    </location>
</feature>
<feature type="compositionally biased region" description="Polar residues" evidence="1">
    <location>
        <begin position="39"/>
        <end position="51"/>
    </location>
</feature>
<name>A0A6G1L0B7_9PEZI</name>
<protein>
    <submittedName>
        <fullName evidence="2">Uncharacterized protein</fullName>
    </submittedName>
</protein>
<sequence length="256" mass="27479">MTSESDGVQHATSGHNVPKMAQGDQVPSNTPGRKVHGNNAHSGAATTSQRVPSKAQADDEQSSDANNVSEAQLKAIKRQEPEHDDEQSFDANNLSEAQIKHIKRETPEFDGEPERDSEPEPNVSLSVMVSSHLARTTCRTPRSKPSRASTGRTVTLPAKRYAHLTRRCAAGVMTSPSTTTRSRGSTTLKGRLMTLSGLDSSLQTTRRRMRQVAKPLHVQKRGEHARIVTFAASGTLVDAGCHPCAQVAIGATEASA</sequence>
<keyword evidence="3" id="KW-1185">Reference proteome</keyword>
<gene>
    <name evidence="2" type="ORF">EJ03DRAFT_178408</name>
</gene>
<dbReference type="Proteomes" id="UP000799436">
    <property type="component" value="Unassembled WGS sequence"/>
</dbReference>